<accession>A0A4V3JIX4</accession>
<dbReference type="AlphaFoldDB" id="A0A4V3JIX4"/>
<reference evidence="1" key="1">
    <citation type="journal article" date="2019" name="PLoS Negl. Trop. Dis.">
        <title>Revisiting the worldwide diversity of Leptospira species in the environment.</title>
        <authorList>
            <person name="Vincent A.T."/>
            <person name="Schiettekatte O."/>
            <person name="Bourhy P."/>
            <person name="Veyrier F.J."/>
            <person name="Picardeau M."/>
        </authorList>
    </citation>
    <scope>NUCLEOTIDE SEQUENCE [LARGE SCALE GENOMIC DNA]</scope>
    <source>
        <strain evidence="1">201800287</strain>
    </source>
</reference>
<dbReference type="EMBL" id="RQFK01000039">
    <property type="protein sequence ID" value="TGK77517.1"/>
    <property type="molecule type" value="Genomic_DNA"/>
</dbReference>
<evidence type="ECO:0000313" key="2">
    <source>
        <dbReference type="Proteomes" id="UP000298009"/>
    </source>
</evidence>
<proteinExistence type="predicted"/>
<evidence type="ECO:0000313" key="1">
    <source>
        <dbReference type="EMBL" id="TGK77517.1"/>
    </source>
</evidence>
<name>A0A4V3JIX4_9LEPT</name>
<gene>
    <name evidence="1" type="ORF">EHQ24_19115</name>
</gene>
<protein>
    <submittedName>
        <fullName evidence="1">Uncharacterized protein</fullName>
    </submittedName>
</protein>
<keyword evidence="2" id="KW-1185">Reference proteome</keyword>
<comment type="caution">
    <text evidence="1">The sequence shown here is derived from an EMBL/GenBank/DDBJ whole genome shotgun (WGS) entry which is preliminary data.</text>
</comment>
<dbReference type="Proteomes" id="UP000298009">
    <property type="component" value="Unassembled WGS sequence"/>
</dbReference>
<organism evidence="1 2">
    <name type="scientific">Leptospira noumeaensis</name>
    <dbReference type="NCBI Taxonomy" id="2484964"/>
    <lineage>
        <taxon>Bacteria</taxon>
        <taxon>Pseudomonadati</taxon>
        <taxon>Spirochaetota</taxon>
        <taxon>Spirochaetia</taxon>
        <taxon>Leptospirales</taxon>
        <taxon>Leptospiraceae</taxon>
        <taxon>Leptospira</taxon>
    </lineage>
</organism>
<dbReference type="RefSeq" id="WP_135603190.1">
    <property type="nucleotide sequence ID" value="NZ_RQFK01000039.1"/>
</dbReference>
<sequence>MEIFLFANHVHFELKITEKLTVYFSRLIETKIGELFQFKGIKIPYRERGEIQVLINNLKTLYSESNDINSISEVEFIQIFSRDEENETIAFFELNRKEDLPIKFEVDFYYKRAQSPKDHIILKEDPFLIIYNNYIYFNNDFEIKCALFQKFIESQYENMYLKISEKFSFFQLKRKYIQNADLLQIYHFILLEENDKVDYSHETVQNFLIVQKIRYLIKKDKIVFVPVNSVVIVIKTFLGIRNTLQNTPHIPENL</sequence>